<dbReference type="SUPFAM" id="SSF55729">
    <property type="entry name" value="Acyl-CoA N-acyltransferases (Nat)"/>
    <property type="match status" value="1"/>
</dbReference>
<dbReference type="CDD" id="cd04301">
    <property type="entry name" value="NAT_SF"/>
    <property type="match status" value="1"/>
</dbReference>
<evidence type="ECO:0000313" key="2">
    <source>
        <dbReference type="EMBL" id="WXB94747.1"/>
    </source>
</evidence>
<sequence length="270" mass="31112">MSHTYTIRLFETYEDFKQMADLERLIWGIEPIPENQTMIAHKNGGLALGAFQGDQLIGFSYSFAGFRDGHSYLCSHNLGIHPDYQKQGIGDALKKVQRQEAIKLGYSLITWTYDPLESVNGYLNLSKLNGICRTYIEDCYGDMPDSFSEGMPTDRFQIEWHITEDYLDQPNQWSEEGAEMAASWGLNADGILSIDEINIQLEGEKWLVPVPKNFQQIRQTHPQAALQWKKTYRKLFNQLFDAGYTAVKLIKTKDEPVNYYLLVKQEQLSF</sequence>
<keyword evidence="2" id="KW-0012">Acyltransferase</keyword>
<dbReference type="PANTHER" id="PTHR41700:SF1">
    <property type="entry name" value="N-ACETYLTRANSFERASE DOMAIN-CONTAINING PROTEIN"/>
    <property type="match status" value="1"/>
</dbReference>
<dbReference type="InterPro" id="IPR000182">
    <property type="entry name" value="GNAT_dom"/>
</dbReference>
<evidence type="ECO:0000313" key="3">
    <source>
        <dbReference type="Proteomes" id="UP001387364"/>
    </source>
</evidence>
<dbReference type="InterPro" id="IPR038764">
    <property type="entry name" value="GNAT_N_AcTrfase_prd"/>
</dbReference>
<reference evidence="2 3" key="1">
    <citation type="submission" date="2024-02" db="EMBL/GenBank/DDBJ databases">
        <title>Seven novel Bacillus-like species.</title>
        <authorList>
            <person name="Liu G."/>
        </authorList>
    </citation>
    <scope>NUCLEOTIDE SEQUENCE [LARGE SCALE GENOMIC DNA]</scope>
    <source>
        <strain evidence="2 3">FJAT-52991</strain>
    </source>
</reference>
<keyword evidence="3" id="KW-1185">Reference proteome</keyword>
<dbReference type="Gene3D" id="3.40.630.30">
    <property type="match status" value="1"/>
</dbReference>
<dbReference type="PROSITE" id="PS51186">
    <property type="entry name" value="GNAT"/>
    <property type="match status" value="1"/>
</dbReference>
<dbReference type="RefSeq" id="WP_338754579.1">
    <property type="nucleotide sequence ID" value="NZ_CP147404.1"/>
</dbReference>
<dbReference type="Proteomes" id="UP001387364">
    <property type="component" value="Chromosome"/>
</dbReference>
<keyword evidence="2" id="KW-0808">Transferase</keyword>
<name>A0ABZ2NBZ7_9BACI</name>
<organism evidence="2 3">
    <name type="scientific">Bacillus kandeliae</name>
    <dbReference type="NCBI Taxonomy" id="3129297"/>
    <lineage>
        <taxon>Bacteria</taxon>
        <taxon>Bacillati</taxon>
        <taxon>Bacillota</taxon>
        <taxon>Bacilli</taxon>
        <taxon>Bacillales</taxon>
        <taxon>Bacillaceae</taxon>
        <taxon>Bacillus</taxon>
    </lineage>
</organism>
<feature type="domain" description="N-acetyltransferase" evidence="1">
    <location>
        <begin position="5"/>
        <end position="154"/>
    </location>
</feature>
<proteinExistence type="predicted"/>
<accession>A0ABZ2NBZ7</accession>
<protein>
    <submittedName>
        <fullName evidence="2">GNAT family N-acetyltransferase</fullName>
        <ecNumber evidence="2">2.3.1.-</ecNumber>
    </submittedName>
</protein>
<dbReference type="EC" id="2.3.1.-" evidence="2"/>
<dbReference type="EMBL" id="CP147404">
    <property type="protein sequence ID" value="WXB94747.1"/>
    <property type="molecule type" value="Genomic_DNA"/>
</dbReference>
<dbReference type="InterPro" id="IPR016181">
    <property type="entry name" value="Acyl_CoA_acyltransferase"/>
</dbReference>
<dbReference type="GO" id="GO:0016746">
    <property type="term" value="F:acyltransferase activity"/>
    <property type="evidence" value="ECO:0007669"/>
    <property type="project" value="UniProtKB-KW"/>
</dbReference>
<dbReference type="PANTHER" id="PTHR41700">
    <property type="entry name" value="GCN5-RELATED N-ACETYLTRANSFERASE"/>
    <property type="match status" value="1"/>
</dbReference>
<gene>
    <name evidence="2" type="ORF">WDJ61_09020</name>
</gene>
<evidence type="ECO:0000259" key="1">
    <source>
        <dbReference type="PROSITE" id="PS51186"/>
    </source>
</evidence>
<dbReference type="Pfam" id="PF00583">
    <property type="entry name" value="Acetyltransf_1"/>
    <property type="match status" value="1"/>
</dbReference>